<evidence type="ECO:0000313" key="4">
    <source>
        <dbReference type="EMBL" id="MCU6725789.1"/>
    </source>
</evidence>
<evidence type="ECO:0000259" key="1">
    <source>
        <dbReference type="Pfam" id="PF01471"/>
    </source>
</evidence>
<feature type="domain" description="Peptidase C51" evidence="2">
    <location>
        <begin position="276"/>
        <end position="329"/>
    </location>
</feature>
<dbReference type="Pfam" id="PF01471">
    <property type="entry name" value="PG_binding_1"/>
    <property type="match status" value="1"/>
</dbReference>
<dbReference type="SUPFAM" id="SSF54001">
    <property type="entry name" value="Cysteine proteinases"/>
    <property type="match status" value="1"/>
</dbReference>
<comment type="caution">
    <text evidence="4">The sequence shown here is derived from an EMBL/GenBank/DDBJ whole genome shotgun (WGS) entry which is preliminary data.</text>
</comment>
<feature type="domain" description="Phage tail lysozyme" evidence="3">
    <location>
        <begin position="10"/>
        <end position="174"/>
    </location>
</feature>
<dbReference type="InterPro" id="IPR036366">
    <property type="entry name" value="PGBDSf"/>
</dbReference>
<dbReference type="InterPro" id="IPR007921">
    <property type="entry name" value="CHAP_dom"/>
</dbReference>
<dbReference type="Pfam" id="PF18013">
    <property type="entry name" value="Phage_lysozyme2"/>
    <property type="match status" value="1"/>
</dbReference>
<dbReference type="Gene3D" id="3.90.1720.10">
    <property type="entry name" value="endopeptidase domain like (from Nostoc punctiforme)"/>
    <property type="match status" value="1"/>
</dbReference>
<dbReference type="SUPFAM" id="SSF47090">
    <property type="entry name" value="PGBD-like"/>
    <property type="match status" value="1"/>
</dbReference>
<dbReference type="EMBL" id="JAOQKE010000013">
    <property type="protein sequence ID" value="MCU6725789.1"/>
    <property type="molecule type" value="Genomic_DNA"/>
</dbReference>
<evidence type="ECO:0000259" key="3">
    <source>
        <dbReference type="Pfam" id="PF18013"/>
    </source>
</evidence>
<dbReference type="Gene3D" id="1.10.101.10">
    <property type="entry name" value="PGBD-like superfamily/PGBD"/>
    <property type="match status" value="1"/>
</dbReference>
<dbReference type="InterPro" id="IPR036365">
    <property type="entry name" value="PGBD-like_sf"/>
</dbReference>
<sequence>MTVINRTAEVKAYYYFRKAGMTHAGAIGTIGNLEAESDGFYSNRMEYLLKARLKADGYTYTDESYTAAIDKGSISKEKFLHPRPGCQYGFGLAQWTSPGRKERLYNLVRQKGVSIADETMQLEYLIWELKNIYQNVWNMLTTATSIKAASDYFLVYFEAPANTGEAVRKGRADRGYLFEKYLKCQNGGDSVKVTAQQIIDVMKSWIGLSRAKGTHKPIIDLYNSHYPLARGYKVSYTDDYCDTTVSAAFIKLSAVDLIGGTECGVEEHINLFKKKGIWNEDGTITPKPGDIICYNWDDGTQPNDGWADHIGVVEYVDSKNRTLTVIEGNMTGGVVGERTIPIGWGYIRGYACPKYIDSQVTNTKKENNVSTETGGTGYMFKVKTVQSGSTGNDVKLLQRLLKSNGCKGKDGKNLSIDGSCGANTVYAIKEYQKKKKLEVDGCAGNATWKSILLR</sequence>
<organism evidence="4 5">
    <name type="scientific">Muricoprocola aceti</name>
    <dbReference type="NCBI Taxonomy" id="2981772"/>
    <lineage>
        <taxon>Bacteria</taxon>
        <taxon>Bacillati</taxon>
        <taxon>Bacillota</taxon>
        <taxon>Clostridia</taxon>
        <taxon>Lachnospirales</taxon>
        <taxon>Lachnospiraceae</taxon>
        <taxon>Muricoprocola</taxon>
    </lineage>
</organism>
<accession>A0ABT2SMQ8</accession>
<keyword evidence="5" id="KW-1185">Reference proteome</keyword>
<feature type="domain" description="Peptidoglycan binding-like" evidence="1">
    <location>
        <begin position="390"/>
        <end position="450"/>
    </location>
</feature>
<reference evidence="4 5" key="1">
    <citation type="journal article" date="2021" name="ISME Commun">
        <title>Automated analysis of genomic sequences facilitates high-throughput and comprehensive description of bacteria.</title>
        <authorList>
            <person name="Hitch T.C.A."/>
        </authorList>
    </citation>
    <scope>NUCLEOTIDE SEQUENCE [LARGE SCALE GENOMIC DNA]</scope>
    <source>
        <strain evidence="4 5">Sanger_29</strain>
    </source>
</reference>
<gene>
    <name evidence="4" type="ORF">OCV47_10575</name>
</gene>
<dbReference type="Pfam" id="PF05257">
    <property type="entry name" value="CHAP"/>
    <property type="match status" value="1"/>
</dbReference>
<dbReference type="InterPro" id="IPR002477">
    <property type="entry name" value="Peptidoglycan-bd-like"/>
</dbReference>
<evidence type="ECO:0000259" key="2">
    <source>
        <dbReference type="Pfam" id="PF05257"/>
    </source>
</evidence>
<name>A0ABT2SMQ8_9FIRM</name>
<evidence type="ECO:0000313" key="5">
    <source>
        <dbReference type="Proteomes" id="UP001652338"/>
    </source>
</evidence>
<dbReference type="InterPro" id="IPR041219">
    <property type="entry name" value="Phage_lysozyme2"/>
</dbReference>
<dbReference type="RefSeq" id="WP_262655058.1">
    <property type="nucleotide sequence ID" value="NZ_JAOQKE010000013.1"/>
</dbReference>
<dbReference type="Gene3D" id="1.10.530.10">
    <property type="match status" value="1"/>
</dbReference>
<protein>
    <submittedName>
        <fullName evidence="4">Phage tail tip lysozyme</fullName>
    </submittedName>
</protein>
<proteinExistence type="predicted"/>
<dbReference type="Proteomes" id="UP001652338">
    <property type="component" value="Unassembled WGS sequence"/>
</dbReference>
<dbReference type="InterPro" id="IPR038765">
    <property type="entry name" value="Papain-like_cys_pep_sf"/>
</dbReference>